<dbReference type="EMBL" id="BAAAOG010000002">
    <property type="protein sequence ID" value="GAA1952570.1"/>
    <property type="molecule type" value="Genomic_DNA"/>
</dbReference>
<protein>
    <submittedName>
        <fullName evidence="2">Alpha/beta fold hydrolase</fullName>
    </submittedName>
</protein>
<evidence type="ECO:0000313" key="3">
    <source>
        <dbReference type="Proteomes" id="UP001499933"/>
    </source>
</evidence>
<reference evidence="2 3" key="1">
    <citation type="journal article" date="2019" name="Int. J. Syst. Evol. Microbiol.">
        <title>The Global Catalogue of Microorganisms (GCM) 10K type strain sequencing project: providing services to taxonomists for standard genome sequencing and annotation.</title>
        <authorList>
            <consortium name="The Broad Institute Genomics Platform"/>
            <consortium name="The Broad Institute Genome Sequencing Center for Infectious Disease"/>
            <person name="Wu L."/>
            <person name="Ma J."/>
        </authorList>
    </citation>
    <scope>NUCLEOTIDE SEQUENCE [LARGE SCALE GENOMIC DNA]</scope>
    <source>
        <strain evidence="2 3">JCM 14901</strain>
    </source>
</reference>
<keyword evidence="3" id="KW-1185">Reference proteome</keyword>
<sequence length="253" mass="27588">MRIAQMSFRIRSSTRAASSRTFVLIHGIGTSHRYMARLHDQLATQGDVHSIDLPGFGGMPKPTWSATVSDIARALGELLTELEVAHAILVGHSMGSQWVVELAARRPELAGMVVLIGPVTDDEHRSVRAQSAALIRDILGEPFDANLLVFADYLRCGPVWYSKQLPHMLAYPIERRVAALSAPVLVVRGGSDPVAGVSWCRRLRDSAQNGRLVAVPSHRHVVQFTAAPAVASAIQAHLPGSELWQPRPELRVP</sequence>
<feature type="domain" description="AB hydrolase-1" evidence="1">
    <location>
        <begin position="22"/>
        <end position="232"/>
    </location>
</feature>
<dbReference type="InterPro" id="IPR029058">
    <property type="entry name" value="AB_hydrolase_fold"/>
</dbReference>
<keyword evidence="2" id="KW-0378">Hydrolase</keyword>
<organism evidence="2 3">
    <name type="scientific">Microbacterium deminutum</name>
    <dbReference type="NCBI Taxonomy" id="344164"/>
    <lineage>
        <taxon>Bacteria</taxon>
        <taxon>Bacillati</taxon>
        <taxon>Actinomycetota</taxon>
        <taxon>Actinomycetes</taxon>
        <taxon>Micrococcales</taxon>
        <taxon>Microbacteriaceae</taxon>
        <taxon>Microbacterium</taxon>
    </lineage>
</organism>
<comment type="caution">
    <text evidence="2">The sequence shown here is derived from an EMBL/GenBank/DDBJ whole genome shotgun (WGS) entry which is preliminary data.</text>
</comment>
<accession>A0ABN2QHK3</accession>
<dbReference type="Pfam" id="PF12697">
    <property type="entry name" value="Abhydrolase_6"/>
    <property type="match status" value="1"/>
</dbReference>
<dbReference type="PANTHER" id="PTHR43798:SF33">
    <property type="entry name" value="HYDROLASE, PUTATIVE (AFU_ORTHOLOGUE AFUA_2G14860)-RELATED"/>
    <property type="match status" value="1"/>
</dbReference>
<dbReference type="PANTHER" id="PTHR43798">
    <property type="entry name" value="MONOACYLGLYCEROL LIPASE"/>
    <property type="match status" value="1"/>
</dbReference>
<evidence type="ECO:0000313" key="2">
    <source>
        <dbReference type="EMBL" id="GAA1952570.1"/>
    </source>
</evidence>
<gene>
    <name evidence="2" type="ORF">GCM10009776_13080</name>
</gene>
<dbReference type="GO" id="GO:0016787">
    <property type="term" value="F:hydrolase activity"/>
    <property type="evidence" value="ECO:0007669"/>
    <property type="project" value="UniProtKB-KW"/>
</dbReference>
<dbReference type="SUPFAM" id="SSF53474">
    <property type="entry name" value="alpha/beta-Hydrolases"/>
    <property type="match status" value="1"/>
</dbReference>
<dbReference type="Proteomes" id="UP001499933">
    <property type="component" value="Unassembled WGS sequence"/>
</dbReference>
<evidence type="ECO:0000259" key="1">
    <source>
        <dbReference type="Pfam" id="PF12697"/>
    </source>
</evidence>
<dbReference type="Gene3D" id="3.40.50.1820">
    <property type="entry name" value="alpha/beta hydrolase"/>
    <property type="match status" value="1"/>
</dbReference>
<dbReference type="InterPro" id="IPR050266">
    <property type="entry name" value="AB_hydrolase_sf"/>
</dbReference>
<dbReference type="InterPro" id="IPR000073">
    <property type="entry name" value="AB_hydrolase_1"/>
</dbReference>
<dbReference type="RefSeq" id="WP_344092575.1">
    <property type="nucleotide sequence ID" value="NZ_BAAAOG010000002.1"/>
</dbReference>
<proteinExistence type="predicted"/>
<name>A0ABN2QHK3_9MICO</name>